<dbReference type="Pfam" id="PF10048">
    <property type="entry name" value="DUF2282"/>
    <property type="match status" value="1"/>
</dbReference>
<evidence type="ECO:0000313" key="3">
    <source>
        <dbReference type="Proteomes" id="UP000198588"/>
    </source>
</evidence>
<dbReference type="AlphaFoldDB" id="A0A1G5YPY3"/>
<keyword evidence="1" id="KW-0732">Signal</keyword>
<accession>A0A1G5YPY3</accession>
<gene>
    <name evidence="2" type="ORF">SAMN02927914_03584</name>
</gene>
<feature type="signal peptide" evidence="1">
    <location>
        <begin position="1"/>
        <end position="22"/>
    </location>
</feature>
<dbReference type="InterPro" id="IPR018740">
    <property type="entry name" value="DUF2282_membr"/>
</dbReference>
<proteinExistence type="predicted"/>
<dbReference type="RefSeq" id="WP_091579966.1">
    <property type="nucleotide sequence ID" value="NZ_FMXM01000010.1"/>
</dbReference>
<evidence type="ECO:0000256" key="1">
    <source>
        <dbReference type="SAM" id="SignalP"/>
    </source>
</evidence>
<name>A0A1G5YPY3_9HYPH</name>
<feature type="chain" id="PRO_5011631673" evidence="1">
    <location>
        <begin position="23"/>
        <end position="89"/>
    </location>
</feature>
<dbReference type="EMBL" id="FMXM01000010">
    <property type="protein sequence ID" value="SDA84496.1"/>
    <property type="molecule type" value="Genomic_DNA"/>
</dbReference>
<reference evidence="2 3" key="1">
    <citation type="submission" date="2016-10" db="EMBL/GenBank/DDBJ databases">
        <authorList>
            <person name="de Groot N.N."/>
        </authorList>
    </citation>
    <scope>NUCLEOTIDE SEQUENCE [LARGE SCALE GENOMIC DNA]</scope>
    <source>
        <strain evidence="2 3">CGMCC 1.12097</strain>
    </source>
</reference>
<organism evidence="2 3">
    <name type="scientific">Mesorhizobium qingshengii</name>
    <dbReference type="NCBI Taxonomy" id="1165689"/>
    <lineage>
        <taxon>Bacteria</taxon>
        <taxon>Pseudomonadati</taxon>
        <taxon>Pseudomonadota</taxon>
        <taxon>Alphaproteobacteria</taxon>
        <taxon>Hyphomicrobiales</taxon>
        <taxon>Phyllobacteriaceae</taxon>
        <taxon>Mesorhizobium</taxon>
    </lineage>
</organism>
<evidence type="ECO:0000313" key="2">
    <source>
        <dbReference type="EMBL" id="SDA84496.1"/>
    </source>
</evidence>
<dbReference type="Proteomes" id="UP000198588">
    <property type="component" value="Unassembled WGS sequence"/>
</dbReference>
<protein>
    <submittedName>
        <fullName evidence="2">Uncharacterized membrane protein</fullName>
    </submittedName>
</protein>
<dbReference type="OrthoDB" id="9808309at2"/>
<sequence>MINTRTLIGSALAAATSLAATAAYSGPAAQPNFAFEKCYGVVKAGQNDCQTATHSCAGTSTADNQPDSWLYVPAGSCAKIAGGSDKPKA</sequence>
<dbReference type="STRING" id="1165689.SAMN02927914_03584"/>